<keyword evidence="9" id="KW-1185">Reference proteome</keyword>
<dbReference type="PANTHER" id="PTHR35007:SF1">
    <property type="entry name" value="PILUS ASSEMBLY PROTEIN"/>
    <property type="match status" value="1"/>
</dbReference>
<organism evidence="8 9">
    <name type="scientific">Streptomonospora salina</name>
    <dbReference type="NCBI Taxonomy" id="104205"/>
    <lineage>
        <taxon>Bacteria</taxon>
        <taxon>Bacillati</taxon>
        <taxon>Actinomycetota</taxon>
        <taxon>Actinomycetes</taxon>
        <taxon>Streptosporangiales</taxon>
        <taxon>Nocardiopsidaceae</taxon>
        <taxon>Streptomonospora</taxon>
    </lineage>
</organism>
<evidence type="ECO:0000313" key="9">
    <source>
        <dbReference type="Proteomes" id="UP000578077"/>
    </source>
</evidence>
<sequence length="301" mass="30088">MLGLLMAGAVIGTGALVLAWGLRRPSLAERLHTTSASAPGATGPSRPAGASEPALVRWGRHGAPLLAALGLPTRRIRRDLAATEREIQQYLAEKAVAAVAAVAAPLILGTALTALGTGLPPVAVVLGGLCCGLACWMAPDAAVRANAATRRAELAAATSVLADLVVIALAGGAGVTGALSRAAAASPTRAFVRIRLALHSAALGRVPAWRALGELAETTGVQELGEIAASLRIAGTDGARVRASLAAKAAALRARESAAAEARAQAATERMSLPVMLLIAGFLLLIGYPALAAVAGGFTPT</sequence>
<feature type="transmembrane region" description="Helical" evidence="6">
    <location>
        <begin position="6"/>
        <end position="22"/>
    </location>
</feature>
<evidence type="ECO:0000256" key="5">
    <source>
        <dbReference type="ARBA" id="ARBA00023136"/>
    </source>
</evidence>
<evidence type="ECO:0000313" key="8">
    <source>
        <dbReference type="EMBL" id="MBB6000103.1"/>
    </source>
</evidence>
<feature type="domain" description="Type II secretion system protein GspF" evidence="7">
    <location>
        <begin position="162"/>
        <end position="289"/>
    </location>
</feature>
<accession>A0A841EGE2</accession>
<evidence type="ECO:0000256" key="1">
    <source>
        <dbReference type="ARBA" id="ARBA00004651"/>
    </source>
</evidence>
<evidence type="ECO:0000259" key="7">
    <source>
        <dbReference type="Pfam" id="PF00482"/>
    </source>
</evidence>
<dbReference type="Pfam" id="PF00482">
    <property type="entry name" value="T2SSF"/>
    <property type="match status" value="1"/>
</dbReference>
<evidence type="ECO:0000256" key="3">
    <source>
        <dbReference type="ARBA" id="ARBA00022692"/>
    </source>
</evidence>
<keyword evidence="2" id="KW-1003">Cell membrane</keyword>
<reference evidence="8 9" key="1">
    <citation type="submission" date="2020-08" db="EMBL/GenBank/DDBJ databases">
        <title>Sequencing the genomes of 1000 actinobacteria strains.</title>
        <authorList>
            <person name="Klenk H.-P."/>
        </authorList>
    </citation>
    <scope>NUCLEOTIDE SEQUENCE [LARGE SCALE GENOMIC DNA]</scope>
    <source>
        <strain evidence="8 9">DSM 44593</strain>
    </source>
</reference>
<dbReference type="Proteomes" id="UP000578077">
    <property type="component" value="Unassembled WGS sequence"/>
</dbReference>
<dbReference type="InterPro" id="IPR018076">
    <property type="entry name" value="T2SS_GspF_dom"/>
</dbReference>
<dbReference type="PANTHER" id="PTHR35007">
    <property type="entry name" value="INTEGRAL MEMBRANE PROTEIN-RELATED"/>
    <property type="match status" value="1"/>
</dbReference>
<proteinExistence type="predicted"/>
<feature type="transmembrane region" description="Helical" evidence="6">
    <location>
        <begin position="273"/>
        <end position="298"/>
    </location>
</feature>
<keyword evidence="3 6" id="KW-0812">Transmembrane</keyword>
<evidence type="ECO:0000256" key="2">
    <source>
        <dbReference type="ARBA" id="ARBA00022475"/>
    </source>
</evidence>
<gene>
    <name evidence="8" type="ORF">HNR25_003854</name>
</gene>
<protein>
    <submittedName>
        <fullName evidence="8">Flp pilus assembly protein TadB</fullName>
    </submittedName>
</protein>
<evidence type="ECO:0000256" key="6">
    <source>
        <dbReference type="SAM" id="Phobius"/>
    </source>
</evidence>
<comment type="caution">
    <text evidence="8">The sequence shown here is derived from an EMBL/GenBank/DDBJ whole genome shotgun (WGS) entry which is preliminary data.</text>
</comment>
<dbReference type="RefSeq" id="WP_184637312.1">
    <property type="nucleotide sequence ID" value="NZ_BAABKT010000012.1"/>
</dbReference>
<evidence type="ECO:0000256" key="4">
    <source>
        <dbReference type="ARBA" id="ARBA00022989"/>
    </source>
</evidence>
<name>A0A841EGE2_9ACTN</name>
<keyword evidence="4 6" id="KW-1133">Transmembrane helix</keyword>
<feature type="transmembrane region" description="Helical" evidence="6">
    <location>
        <begin position="122"/>
        <end position="143"/>
    </location>
</feature>
<dbReference type="AlphaFoldDB" id="A0A841EGE2"/>
<dbReference type="GO" id="GO:0005886">
    <property type="term" value="C:plasma membrane"/>
    <property type="evidence" value="ECO:0007669"/>
    <property type="project" value="UniProtKB-SubCell"/>
</dbReference>
<comment type="subcellular location">
    <subcellularLocation>
        <location evidence="1">Cell membrane</location>
        <topology evidence="1">Multi-pass membrane protein</topology>
    </subcellularLocation>
</comment>
<feature type="transmembrane region" description="Helical" evidence="6">
    <location>
        <begin position="95"/>
        <end position="116"/>
    </location>
</feature>
<dbReference type="EMBL" id="JACHLY010000001">
    <property type="protein sequence ID" value="MBB6000103.1"/>
    <property type="molecule type" value="Genomic_DNA"/>
</dbReference>
<keyword evidence="5 6" id="KW-0472">Membrane</keyword>